<accession>A0AA39IMI3</accession>
<keyword evidence="9" id="KW-0833">Ubl conjugation pathway</keyword>
<proteinExistence type="predicted"/>
<dbReference type="AlphaFoldDB" id="A0AA39IMI3"/>
<evidence type="ECO:0000256" key="8">
    <source>
        <dbReference type="ARBA" id="ARBA00022771"/>
    </source>
</evidence>
<keyword evidence="7" id="KW-0479">Metal-binding</keyword>
<feature type="domain" description="RING-CH-type" evidence="14">
    <location>
        <begin position="1"/>
        <end position="59"/>
    </location>
</feature>
<name>A0AA39IMI3_9BILA</name>
<evidence type="ECO:0000313" key="15">
    <source>
        <dbReference type="EMBL" id="KAK0426134.1"/>
    </source>
</evidence>
<organism evidence="15 16">
    <name type="scientific">Steinernema hermaphroditum</name>
    <dbReference type="NCBI Taxonomy" id="289476"/>
    <lineage>
        <taxon>Eukaryota</taxon>
        <taxon>Metazoa</taxon>
        <taxon>Ecdysozoa</taxon>
        <taxon>Nematoda</taxon>
        <taxon>Chromadorea</taxon>
        <taxon>Rhabditida</taxon>
        <taxon>Tylenchina</taxon>
        <taxon>Panagrolaimomorpha</taxon>
        <taxon>Strongyloidoidea</taxon>
        <taxon>Steinernematidae</taxon>
        <taxon>Steinernema</taxon>
    </lineage>
</organism>
<dbReference type="EC" id="2.3.2.27" evidence="4"/>
<evidence type="ECO:0000256" key="2">
    <source>
        <dbReference type="ARBA" id="ARBA00004141"/>
    </source>
</evidence>
<comment type="catalytic activity">
    <reaction evidence="1">
        <text>S-ubiquitinyl-[E2 ubiquitin-conjugating enzyme]-L-cysteine + [acceptor protein]-L-lysine = [E2 ubiquitin-conjugating enzyme]-L-cysteine + N(6)-ubiquitinyl-[acceptor protein]-L-lysine.</text>
        <dbReference type="EC" id="2.3.2.27"/>
    </reaction>
</comment>
<evidence type="ECO:0000313" key="16">
    <source>
        <dbReference type="Proteomes" id="UP001175271"/>
    </source>
</evidence>
<dbReference type="GO" id="GO:0005789">
    <property type="term" value="C:endoplasmic reticulum membrane"/>
    <property type="evidence" value="ECO:0007669"/>
    <property type="project" value="TreeGrafter"/>
</dbReference>
<gene>
    <name evidence="15" type="ORF">QR680_009548</name>
</gene>
<evidence type="ECO:0000256" key="6">
    <source>
        <dbReference type="ARBA" id="ARBA00022692"/>
    </source>
</evidence>
<dbReference type="Gene3D" id="3.30.40.10">
    <property type="entry name" value="Zinc/RING finger domain, C3HC4 (zinc finger)"/>
    <property type="match status" value="1"/>
</dbReference>
<reference evidence="15" key="1">
    <citation type="submission" date="2023-06" db="EMBL/GenBank/DDBJ databases">
        <title>Genomic analysis of the entomopathogenic nematode Steinernema hermaphroditum.</title>
        <authorList>
            <person name="Schwarz E.M."/>
            <person name="Heppert J.K."/>
            <person name="Baniya A."/>
            <person name="Schwartz H.T."/>
            <person name="Tan C.-H."/>
            <person name="Antoshechkin I."/>
            <person name="Sternberg P.W."/>
            <person name="Goodrich-Blair H."/>
            <person name="Dillman A.R."/>
        </authorList>
    </citation>
    <scope>NUCLEOTIDE SEQUENCE</scope>
    <source>
        <strain evidence="15">PS9179</strain>
        <tissue evidence="15">Whole animal</tissue>
    </source>
</reference>
<comment type="subcellular location">
    <subcellularLocation>
        <location evidence="2">Membrane</location>
        <topology evidence="2">Multi-pass membrane protein</topology>
    </subcellularLocation>
</comment>
<comment type="pathway">
    <text evidence="3">Protein modification; protein ubiquitination.</text>
</comment>
<dbReference type="SMART" id="SM00744">
    <property type="entry name" value="RINGv"/>
    <property type="match status" value="1"/>
</dbReference>
<protein>
    <recommendedName>
        <fullName evidence="4">RING-type E3 ubiquitin transferase</fullName>
        <ecNumber evidence="4">2.3.2.27</ecNumber>
    </recommendedName>
</protein>
<evidence type="ECO:0000256" key="10">
    <source>
        <dbReference type="ARBA" id="ARBA00022833"/>
    </source>
</evidence>
<comment type="caution">
    <text evidence="15">The sequence shown here is derived from an EMBL/GenBank/DDBJ whole genome shotgun (WGS) entry which is preliminary data.</text>
</comment>
<keyword evidence="11 13" id="KW-1133">Transmembrane helix</keyword>
<feature type="transmembrane region" description="Helical" evidence="13">
    <location>
        <begin position="90"/>
        <end position="111"/>
    </location>
</feature>
<keyword evidence="12 13" id="KW-0472">Membrane</keyword>
<dbReference type="Pfam" id="PF12906">
    <property type="entry name" value="RINGv"/>
    <property type="match status" value="1"/>
</dbReference>
<evidence type="ECO:0000256" key="9">
    <source>
        <dbReference type="ARBA" id="ARBA00022786"/>
    </source>
</evidence>
<dbReference type="GO" id="GO:0061630">
    <property type="term" value="F:ubiquitin protein ligase activity"/>
    <property type="evidence" value="ECO:0007669"/>
    <property type="project" value="UniProtKB-EC"/>
</dbReference>
<dbReference type="InterPro" id="IPR011016">
    <property type="entry name" value="Znf_RING-CH"/>
</dbReference>
<dbReference type="PANTHER" id="PTHR13145:SF0">
    <property type="entry name" value="E3 UBIQUITIN-PROTEIN LIGASE MARCHF6"/>
    <property type="match status" value="1"/>
</dbReference>
<dbReference type="InterPro" id="IPR013083">
    <property type="entry name" value="Znf_RING/FYVE/PHD"/>
</dbReference>
<evidence type="ECO:0000259" key="14">
    <source>
        <dbReference type="PROSITE" id="PS51292"/>
    </source>
</evidence>
<evidence type="ECO:0000256" key="13">
    <source>
        <dbReference type="SAM" id="Phobius"/>
    </source>
</evidence>
<dbReference type="GO" id="GO:0008270">
    <property type="term" value="F:zinc ion binding"/>
    <property type="evidence" value="ECO:0007669"/>
    <property type="project" value="UniProtKB-KW"/>
</dbReference>
<dbReference type="GO" id="GO:0036503">
    <property type="term" value="P:ERAD pathway"/>
    <property type="evidence" value="ECO:0007669"/>
    <property type="project" value="TreeGrafter"/>
</dbReference>
<evidence type="ECO:0000256" key="12">
    <source>
        <dbReference type="ARBA" id="ARBA00023136"/>
    </source>
</evidence>
<evidence type="ECO:0000256" key="3">
    <source>
        <dbReference type="ARBA" id="ARBA00004906"/>
    </source>
</evidence>
<dbReference type="EMBL" id="JAUCMV010000001">
    <property type="protein sequence ID" value="KAK0426134.1"/>
    <property type="molecule type" value="Genomic_DNA"/>
</dbReference>
<feature type="transmembrane region" description="Helical" evidence="13">
    <location>
        <begin position="65"/>
        <end position="83"/>
    </location>
</feature>
<dbReference type="PANTHER" id="PTHR13145">
    <property type="entry name" value="SSM4 PROTEIN"/>
    <property type="match status" value="1"/>
</dbReference>
<evidence type="ECO:0000256" key="1">
    <source>
        <dbReference type="ARBA" id="ARBA00000900"/>
    </source>
</evidence>
<keyword evidence="6 13" id="KW-0812">Transmembrane</keyword>
<evidence type="ECO:0000256" key="7">
    <source>
        <dbReference type="ARBA" id="ARBA00022723"/>
    </source>
</evidence>
<evidence type="ECO:0000256" key="5">
    <source>
        <dbReference type="ARBA" id="ARBA00022679"/>
    </source>
</evidence>
<keyword evidence="5" id="KW-0808">Transferase</keyword>
<keyword evidence="8" id="KW-0863">Zinc-finger</keyword>
<keyword evidence="10" id="KW-0862">Zinc</keyword>
<dbReference type="PROSITE" id="PS51292">
    <property type="entry name" value="ZF_RING_CH"/>
    <property type="match status" value="1"/>
</dbReference>
<evidence type="ECO:0000256" key="11">
    <source>
        <dbReference type="ARBA" id="ARBA00022989"/>
    </source>
</evidence>
<dbReference type="SUPFAM" id="SSF57850">
    <property type="entry name" value="RING/U-box"/>
    <property type="match status" value="1"/>
</dbReference>
<sequence length="139" mass="15986">MVDKRCRICYASASLQNPLFHPCKCDGSVKYVHSQCLGTWLKSKDTLMCEVCQHQVDFEHSVPAAFQWLRLVCVLLSLGYIVADYLFRTFWYIPLAFVVSSFLLFSFYVAMETIPSCRPFKHPVNYSKPKKATASRSKV</sequence>
<keyword evidence="16" id="KW-1185">Reference proteome</keyword>
<evidence type="ECO:0000256" key="4">
    <source>
        <dbReference type="ARBA" id="ARBA00012483"/>
    </source>
</evidence>
<dbReference type="Proteomes" id="UP001175271">
    <property type="component" value="Unassembled WGS sequence"/>
</dbReference>